<gene>
    <name evidence="2" type="ORF">GCM10023210_23130</name>
</gene>
<evidence type="ECO:0000313" key="3">
    <source>
        <dbReference type="Proteomes" id="UP001500353"/>
    </source>
</evidence>
<accession>A0ABP9MD17</accession>
<evidence type="ECO:0000259" key="1">
    <source>
        <dbReference type="Pfam" id="PF00501"/>
    </source>
</evidence>
<comment type="caution">
    <text evidence="2">The sequence shown here is derived from an EMBL/GenBank/DDBJ whole genome shotgun (WGS) entry which is preliminary data.</text>
</comment>
<name>A0ABP9MD17_9FLAO</name>
<dbReference type="EMBL" id="BAABHX010000003">
    <property type="protein sequence ID" value="GAA5093161.1"/>
    <property type="molecule type" value="Genomic_DNA"/>
</dbReference>
<dbReference type="PANTHER" id="PTHR45527:SF1">
    <property type="entry name" value="FATTY ACID SYNTHASE"/>
    <property type="match status" value="1"/>
</dbReference>
<organism evidence="2 3">
    <name type="scientific">Chryseobacterium ginsengisoli</name>
    <dbReference type="NCBI Taxonomy" id="363853"/>
    <lineage>
        <taxon>Bacteria</taxon>
        <taxon>Pseudomonadati</taxon>
        <taxon>Bacteroidota</taxon>
        <taxon>Flavobacteriia</taxon>
        <taxon>Flavobacteriales</taxon>
        <taxon>Weeksellaceae</taxon>
        <taxon>Chryseobacterium group</taxon>
        <taxon>Chryseobacterium</taxon>
    </lineage>
</organism>
<keyword evidence="3" id="KW-1185">Reference proteome</keyword>
<dbReference type="Proteomes" id="UP001500353">
    <property type="component" value="Unassembled WGS sequence"/>
</dbReference>
<dbReference type="RefSeq" id="WP_345203919.1">
    <property type="nucleotide sequence ID" value="NZ_BAABHX010000003.1"/>
</dbReference>
<dbReference type="PANTHER" id="PTHR45527">
    <property type="entry name" value="NONRIBOSOMAL PEPTIDE SYNTHETASE"/>
    <property type="match status" value="1"/>
</dbReference>
<dbReference type="SUPFAM" id="SSF56801">
    <property type="entry name" value="Acetyl-CoA synthetase-like"/>
    <property type="match status" value="1"/>
</dbReference>
<dbReference type="InterPro" id="IPR042099">
    <property type="entry name" value="ANL_N_sf"/>
</dbReference>
<feature type="domain" description="AMP-dependent synthetase/ligase" evidence="1">
    <location>
        <begin position="19"/>
        <end position="343"/>
    </location>
</feature>
<sequence length="480" mass="55133">MNPFIENLYQSFLQHKTNDCLQIEDKNFSYEDVLNRSNQIRHQLQNVNSQNIGIYLTDDVYMYASILAVWFEGRTYVPIHPDFPLTKNLSVIQQADIDTILSSVETKDNFDIHIIDTQKTFETEVLPPKDSTLTNNAYILFTSGSTGNPKGVPIQFSNLYYFSESFHSTFGKLTSEDNVLQMFELTFDLSVMSYLIPFLNGAKVIGLHKKETKFLQILDLLEANEITVALMVPSILNLIIPYLDPSIQNESLRLNLFCGEALLVKQIEGWKNFIPNASIHNVYGPTENTIFCTNYKVETPIKEKKGIISIGKSMENSNMSFIDENANEGELLLSGKFLTQFYWKNEEKTNEAFIQKDGKTYYKTGDWCLKDEDGDYFYVNRIDFQAKINGFRVELAEIEYFANQKLENAISVAVIHKDQNDNDNLILFINDMNSNDEEINDHLKNNLPDYCIPSKIIKVKNFPTNTSGKIDRNELKKSLV</sequence>
<reference evidence="3" key="1">
    <citation type="journal article" date="2019" name="Int. J. Syst. Evol. Microbiol.">
        <title>The Global Catalogue of Microorganisms (GCM) 10K type strain sequencing project: providing services to taxonomists for standard genome sequencing and annotation.</title>
        <authorList>
            <consortium name="The Broad Institute Genomics Platform"/>
            <consortium name="The Broad Institute Genome Sequencing Center for Infectious Disease"/>
            <person name="Wu L."/>
            <person name="Ma J."/>
        </authorList>
    </citation>
    <scope>NUCLEOTIDE SEQUENCE [LARGE SCALE GENOMIC DNA]</scope>
    <source>
        <strain evidence="3">JCM 18019</strain>
    </source>
</reference>
<dbReference type="Pfam" id="PF00501">
    <property type="entry name" value="AMP-binding"/>
    <property type="match status" value="1"/>
</dbReference>
<protein>
    <submittedName>
        <fullName evidence="2">Amino acid adenylation domain-containing protein</fullName>
    </submittedName>
</protein>
<dbReference type="PROSITE" id="PS00455">
    <property type="entry name" value="AMP_BINDING"/>
    <property type="match status" value="1"/>
</dbReference>
<dbReference type="InterPro" id="IPR045851">
    <property type="entry name" value="AMP-bd_C_sf"/>
</dbReference>
<dbReference type="Gene3D" id="3.40.50.12780">
    <property type="entry name" value="N-terminal domain of ligase-like"/>
    <property type="match status" value="1"/>
</dbReference>
<dbReference type="Gene3D" id="3.30.300.30">
    <property type="match status" value="1"/>
</dbReference>
<dbReference type="InterPro" id="IPR020845">
    <property type="entry name" value="AMP-binding_CS"/>
</dbReference>
<proteinExistence type="predicted"/>
<evidence type="ECO:0000313" key="2">
    <source>
        <dbReference type="EMBL" id="GAA5093161.1"/>
    </source>
</evidence>
<dbReference type="InterPro" id="IPR000873">
    <property type="entry name" value="AMP-dep_synth/lig_dom"/>
</dbReference>